<dbReference type="PANTHER" id="PTHR19432:SF91">
    <property type="entry name" value="GENERAL ALPHA-GLUCOSIDE PERMEASE"/>
    <property type="match status" value="1"/>
</dbReference>
<dbReference type="Pfam" id="PF07690">
    <property type="entry name" value="MFS_1"/>
    <property type="match status" value="1"/>
</dbReference>
<feature type="transmembrane region" description="Helical" evidence="7">
    <location>
        <begin position="273"/>
        <end position="295"/>
    </location>
</feature>
<evidence type="ECO:0000256" key="3">
    <source>
        <dbReference type="ARBA" id="ARBA00022692"/>
    </source>
</evidence>
<reference evidence="8" key="1">
    <citation type="submission" date="2022-01" db="EMBL/GenBank/DDBJ databases">
        <title>Comparative genomics reveals a dynamic genome evolution in the ectomycorrhizal milk-cap (Lactarius) mushrooms.</title>
        <authorList>
            <consortium name="DOE Joint Genome Institute"/>
            <person name="Lebreton A."/>
            <person name="Tang N."/>
            <person name="Kuo A."/>
            <person name="LaButti K."/>
            <person name="Drula E."/>
            <person name="Barry K."/>
            <person name="Clum A."/>
            <person name="Lipzen A."/>
            <person name="Mousain D."/>
            <person name="Ng V."/>
            <person name="Wang R."/>
            <person name="Wang X."/>
            <person name="Dai Y."/>
            <person name="Henrissat B."/>
            <person name="Grigoriev I.V."/>
            <person name="Guerin-Laguette A."/>
            <person name="Yu F."/>
            <person name="Martin F.M."/>
        </authorList>
    </citation>
    <scope>NUCLEOTIDE SEQUENCE</scope>
    <source>
        <strain evidence="8">QP</strain>
    </source>
</reference>
<feature type="transmembrane region" description="Helical" evidence="7">
    <location>
        <begin position="143"/>
        <end position="163"/>
    </location>
</feature>
<dbReference type="GO" id="GO:0008506">
    <property type="term" value="F:sucrose:proton symporter activity"/>
    <property type="evidence" value="ECO:0007669"/>
    <property type="project" value="TreeGrafter"/>
</dbReference>
<proteinExistence type="predicted"/>
<name>A0AAD4LC53_9AGAM</name>
<evidence type="ECO:0000313" key="8">
    <source>
        <dbReference type="EMBL" id="KAH8987594.1"/>
    </source>
</evidence>
<feature type="transmembrane region" description="Helical" evidence="7">
    <location>
        <begin position="539"/>
        <end position="566"/>
    </location>
</feature>
<feature type="transmembrane region" description="Helical" evidence="7">
    <location>
        <begin position="69"/>
        <end position="92"/>
    </location>
</feature>
<dbReference type="PANTHER" id="PTHR19432">
    <property type="entry name" value="SUGAR TRANSPORTER"/>
    <property type="match status" value="1"/>
</dbReference>
<evidence type="ECO:0000313" key="9">
    <source>
        <dbReference type="Proteomes" id="UP001201163"/>
    </source>
</evidence>
<feature type="transmembrane region" description="Helical" evidence="7">
    <location>
        <begin position="394"/>
        <end position="414"/>
    </location>
</feature>
<feature type="transmembrane region" description="Helical" evidence="7">
    <location>
        <begin position="217"/>
        <end position="237"/>
    </location>
</feature>
<evidence type="ECO:0000256" key="2">
    <source>
        <dbReference type="ARBA" id="ARBA00022448"/>
    </source>
</evidence>
<feature type="transmembrane region" description="Helical" evidence="7">
    <location>
        <begin position="326"/>
        <end position="345"/>
    </location>
</feature>
<evidence type="ECO:0000256" key="4">
    <source>
        <dbReference type="ARBA" id="ARBA00022989"/>
    </source>
</evidence>
<feature type="transmembrane region" description="Helical" evidence="7">
    <location>
        <begin position="104"/>
        <end position="123"/>
    </location>
</feature>
<feature type="compositionally biased region" description="Acidic residues" evidence="6">
    <location>
        <begin position="461"/>
        <end position="471"/>
    </location>
</feature>
<dbReference type="InterPro" id="IPR036259">
    <property type="entry name" value="MFS_trans_sf"/>
</dbReference>
<dbReference type="SUPFAM" id="SSF103473">
    <property type="entry name" value="MFS general substrate transporter"/>
    <property type="match status" value="1"/>
</dbReference>
<dbReference type="Gene3D" id="1.20.1250.20">
    <property type="entry name" value="MFS general substrate transporter like domains"/>
    <property type="match status" value="1"/>
</dbReference>
<feature type="transmembrane region" description="Helical" evidence="7">
    <location>
        <begin position="183"/>
        <end position="205"/>
    </location>
</feature>
<keyword evidence="3 7" id="KW-0812">Transmembrane</keyword>
<accession>A0AAD4LC53</accession>
<sequence length="648" mass="70087">MTGFNALPMADEAGSDGTAQWAGVARVLGPPWARFPVITIGFAGMQVLWSVEMAYASPYLISLGLTKSLMALVFVAGPLSGLIMQPLIGVMADNSKSRFGRRRPFMVGGVTLCAVALLLLGFTRNFASIVTTWGSPANDILTIWLAVLSIYCIDFSINAVMAVDRALLVDTLPRAEQAKGNAWAAVMVGIGGVSGFFFGGINLPSLFPFFGSTELEVLSVIGSIILIGTHLMTVTSVKERILLTSGKTKKSFLQELSDIWTNMRNLPSVIRTICIIQFFASMGWFPIFFYTTLYVNELYKRSLPPSAFDGNLGDIDAEGTRLGSRAQLFSAFVALLTNALAPLIVDGDSSSPTHVGPPKRWWQRKIHLATLWAISHLIFASCMFATFFTSSATGATMLITILGFSSAISLWAPFSLLAEAIHATPNPVPGEADFDDDQSILLADTSTHQPLSQTEELFSVEGEDTDDDDEAVATRGRRAARESWDDDGNENEAGDRDILMGNLNARRSFADVSDFEEDHLQNGGATVPSRRNLGAKAGVILGIQNIFIVIPQFLVTGMTSLIFAMLEPHKSVLHGDHPGKTPPSLNTTGITTTTTDNNTLVLSRQEVGTNGPPTGPNSVAIIFRIGGIWAIIAFVLSWRLAKELRRHY</sequence>
<evidence type="ECO:0000256" key="7">
    <source>
        <dbReference type="SAM" id="Phobius"/>
    </source>
</evidence>
<feature type="region of interest" description="Disordered" evidence="6">
    <location>
        <begin position="458"/>
        <end position="496"/>
    </location>
</feature>
<gene>
    <name evidence="8" type="ORF">EDB92DRAFT_1875198</name>
</gene>
<keyword evidence="9" id="KW-1185">Reference proteome</keyword>
<dbReference type="InterPro" id="IPR011701">
    <property type="entry name" value="MFS"/>
</dbReference>
<dbReference type="GO" id="GO:0005886">
    <property type="term" value="C:plasma membrane"/>
    <property type="evidence" value="ECO:0007669"/>
    <property type="project" value="TreeGrafter"/>
</dbReference>
<keyword evidence="2" id="KW-0813">Transport</keyword>
<evidence type="ECO:0000256" key="5">
    <source>
        <dbReference type="ARBA" id="ARBA00023136"/>
    </source>
</evidence>
<dbReference type="AlphaFoldDB" id="A0AAD4LC53"/>
<protein>
    <submittedName>
        <fullName evidence="8">MFS general substrate transporter</fullName>
    </submittedName>
</protein>
<feature type="transmembrane region" description="Helical" evidence="7">
    <location>
        <begin position="621"/>
        <end position="641"/>
    </location>
</feature>
<evidence type="ECO:0000256" key="1">
    <source>
        <dbReference type="ARBA" id="ARBA00004141"/>
    </source>
</evidence>
<comment type="subcellular location">
    <subcellularLocation>
        <location evidence="1">Membrane</location>
        <topology evidence="1">Multi-pass membrane protein</topology>
    </subcellularLocation>
</comment>
<feature type="transmembrane region" description="Helical" evidence="7">
    <location>
        <begin position="32"/>
        <end position="49"/>
    </location>
</feature>
<keyword evidence="4 7" id="KW-1133">Transmembrane helix</keyword>
<dbReference type="EMBL" id="JAKELL010000046">
    <property type="protein sequence ID" value="KAH8987594.1"/>
    <property type="molecule type" value="Genomic_DNA"/>
</dbReference>
<evidence type="ECO:0000256" key="6">
    <source>
        <dbReference type="SAM" id="MobiDB-lite"/>
    </source>
</evidence>
<feature type="transmembrane region" description="Helical" evidence="7">
    <location>
        <begin position="366"/>
        <end position="388"/>
    </location>
</feature>
<keyword evidence="5 7" id="KW-0472">Membrane</keyword>
<organism evidence="8 9">
    <name type="scientific">Lactarius akahatsu</name>
    <dbReference type="NCBI Taxonomy" id="416441"/>
    <lineage>
        <taxon>Eukaryota</taxon>
        <taxon>Fungi</taxon>
        <taxon>Dikarya</taxon>
        <taxon>Basidiomycota</taxon>
        <taxon>Agaricomycotina</taxon>
        <taxon>Agaricomycetes</taxon>
        <taxon>Russulales</taxon>
        <taxon>Russulaceae</taxon>
        <taxon>Lactarius</taxon>
    </lineage>
</organism>
<comment type="caution">
    <text evidence="8">The sequence shown here is derived from an EMBL/GenBank/DDBJ whole genome shotgun (WGS) entry which is preliminary data.</text>
</comment>
<dbReference type="Proteomes" id="UP001201163">
    <property type="component" value="Unassembled WGS sequence"/>
</dbReference>